<proteinExistence type="predicted"/>
<dbReference type="EMBL" id="MU005769">
    <property type="protein sequence ID" value="KAF2710269.1"/>
    <property type="molecule type" value="Genomic_DNA"/>
</dbReference>
<dbReference type="AlphaFoldDB" id="A0A6G1KBJ3"/>
<dbReference type="Proteomes" id="UP000799428">
    <property type="component" value="Unassembled WGS sequence"/>
</dbReference>
<name>A0A6G1KBJ3_9PLEO</name>
<evidence type="ECO:0000313" key="2">
    <source>
        <dbReference type="Proteomes" id="UP000799428"/>
    </source>
</evidence>
<sequence>MPARRADKQIARPRGRSIWITWALSHVGSGIYVRIGARLARQRFVLSIFDWICPSHLCKYYLSGFHYLFCDYLPE</sequence>
<accession>A0A6G1KBJ3</accession>
<protein>
    <submittedName>
        <fullName evidence="1">Uncharacterized protein</fullName>
    </submittedName>
</protein>
<reference evidence="1" key="1">
    <citation type="journal article" date="2020" name="Stud. Mycol.">
        <title>101 Dothideomycetes genomes: a test case for predicting lifestyles and emergence of pathogens.</title>
        <authorList>
            <person name="Haridas S."/>
            <person name="Albert R."/>
            <person name="Binder M."/>
            <person name="Bloem J."/>
            <person name="Labutti K."/>
            <person name="Salamov A."/>
            <person name="Andreopoulos B."/>
            <person name="Baker S."/>
            <person name="Barry K."/>
            <person name="Bills G."/>
            <person name="Bluhm B."/>
            <person name="Cannon C."/>
            <person name="Castanera R."/>
            <person name="Culley D."/>
            <person name="Daum C."/>
            <person name="Ezra D."/>
            <person name="Gonzalez J."/>
            <person name="Henrissat B."/>
            <person name="Kuo A."/>
            <person name="Liang C."/>
            <person name="Lipzen A."/>
            <person name="Lutzoni F."/>
            <person name="Magnuson J."/>
            <person name="Mondo S."/>
            <person name="Nolan M."/>
            <person name="Ohm R."/>
            <person name="Pangilinan J."/>
            <person name="Park H.-J."/>
            <person name="Ramirez L."/>
            <person name="Alfaro M."/>
            <person name="Sun H."/>
            <person name="Tritt A."/>
            <person name="Yoshinaga Y."/>
            <person name="Zwiers L.-H."/>
            <person name="Turgeon B."/>
            <person name="Goodwin S."/>
            <person name="Spatafora J."/>
            <person name="Crous P."/>
            <person name="Grigoriev I."/>
        </authorList>
    </citation>
    <scope>NUCLEOTIDE SEQUENCE</scope>
    <source>
        <strain evidence="1">CBS 279.74</strain>
    </source>
</reference>
<gene>
    <name evidence="1" type="ORF">K504DRAFT_255495</name>
</gene>
<evidence type="ECO:0000313" key="1">
    <source>
        <dbReference type="EMBL" id="KAF2710269.1"/>
    </source>
</evidence>
<keyword evidence="2" id="KW-1185">Reference proteome</keyword>
<organism evidence="1 2">
    <name type="scientific">Pleomassaria siparia CBS 279.74</name>
    <dbReference type="NCBI Taxonomy" id="1314801"/>
    <lineage>
        <taxon>Eukaryota</taxon>
        <taxon>Fungi</taxon>
        <taxon>Dikarya</taxon>
        <taxon>Ascomycota</taxon>
        <taxon>Pezizomycotina</taxon>
        <taxon>Dothideomycetes</taxon>
        <taxon>Pleosporomycetidae</taxon>
        <taxon>Pleosporales</taxon>
        <taxon>Pleomassariaceae</taxon>
        <taxon>Pleomassaria</taxon>
    </lineage>
</organism>